<feature type="signal peptide" evidence="1">
    <location>
        <begin position="1"/>
        <end position="18"/>
    </location>
</feature>
<feature type="chain" id="PRO_5004592028" evidence="1">
    <location>
        <begin position="19"/>
        <end position="41"/>
    </location>
</feature>
<accession>T1KYN0</accession>
<dbReference type="AlphaFoldDB" id="T1KYN0"/>
<reference evidence="3" key="1">
    <citation type="submission" date="2011-08" db="EMBL/GenBank/DDBJ databases">
        <authorList>
            <person name="Rombauts S."/>
        </authorList>
    </citation>
    <scope>NUCLEOTIDE SEQUENCE</scope>
    <source>
        <strain evidence="3">London</strain>
    </source>
</reference>
<evidence type="ECO:0000256" key="1">
    <source>
        <dbReference type="SAM" id="SignalP"/>
    </source>
</evidence>
<proteinExistence type="predicted"/>
<dbReference type="HOGENOM" id="CLU_3280142_0_0_1"/>
<dbReference type="Proteomes" id="UP000015104">
    <property type="component" value="Unassembled WGS sequence"/>
</dbReference>
<dbReference type="EMBL" id="CAEY01000714">
    <property type="status" value="NOT_ANNOTATED_CDS"/>
    <property type="molecule type" value="Genomic_DNA"/>
</dbReference>
<dbReference type="EnsemblMetazoa" id="tetur27g01270.1">
    <property type="protein sequence ID" value="tetur27g01270.1"/>
    <property type="gene ID" value="tetur27g01270"/>
</dbReference>
<sequence length="41" mass="4687">MYFGCLCLLLTMVMQGTSRSINNQLTTFHPIKGKFSILKSY</sequence>
<protein>
    <submittedName>
        <fullName evidence="2">Uncharacterized protein</fullName>
    </submittedName>
</protein>
<name>T1KYN0_TETUR</name>
<reference evidence="2" key="2">
    <citation type="submission" date="2015-06" db="UniProtKB">
        <authorList>
            <consortium name="EnsemblMetazoa"/>
        </authorList>
    </citation>
    <scope>IDENTIFICATION</scope>
</reference>
<evidence type="ECO:0000313" key="3">
    <source>
        <dbReference type="Proteomes" id="UP000015104"/>
    </source>
</evidence>
<keyword evidence="3" id="KW-1185">Reference proteome</keyword>
<keyword evidence="1" id="KW-0732">Signal</keyword>
<organism evidence="2 3">
    <name type="scientific">Tetranychus urticae</name>
    <name type="common">Two-spotted spider mite</name>
    <dbReference type="NCBI Taxonomy" id="32264"/>
    <lineage>
        <taxon>Eukaryota</taxon>
        <taxon>Metazoa</taxon>
        <taxon>Ecdysozoa</taxon>
        <taxon>Arthropoda</taxon>
        <taxon>Chelicerata</taxon>
        <taxon>Arachnida</taxon>
        <taxon>Acari</taxon>
        <taxon>Acariformes</taxon>
        <taxon>Trombidiformes</taxon>
        <taxon>Prostigmata</taxon>
        <taxon>Eleutherengona</taxon>
        <taxon>Raphignathae</taxon>
        <taxon>Tetranychoidea</taxon>
        <taxon>Tetranychidae</taxon>
        <taxon>Tetranychus</taxon>
    </lineage>
</organism>
<evidence type="ECO:0000313" key="2">
    <source>
        <dbReference type="EnsemblMetazoa" id="tetur27g01270.1"/>
    </source>
</evidence>